<sequence length="287" mass="32795">MQRKIPSTSIFIVYLKSTLVADLVMTLMLPFKIVTDAGLATWQLKAFVCRFSAVIFYEMMYISIILLGLIALDRFLKIVQPFGKIQMQNVTHAKIISACVWLVICSISLPNIILSSKKATPSSVKKCSSLKTELGLRWHAAVNYVCQVIFWTVFILIILFYTVISKKVYQSYRNFKRKAKEARDRMKVKVFIVIAVFFGCFGPFHFTRVPYTLSQTGGIPDCTVQNQLFLAKESTLWLAASNICMDPLIYIFLCKPFREKLLNMTFRKANLSSMDTATTDFNNETTM</sequence>
<organism evidence="14 15">
    <name type="scientific">Pleurodeles waltl</name>
    <name type="common">Iberian ribbed newt</name>
    <dbReference type="NCBI Taxonomy" id="8319"/>
    <lineage>
        <taxon>Eukaryota</taxon>
        <taxon>Metazoa</taxon>
        <taxon>Chordata</taxon>
        <taxon>Craniata</taxon>
        <taxon>Vertebrata</taxon>
        <taxon>Euteleostomi</taxon>
        <taxon>Amphibia</taxon>
        <taxon>Batrachia</taxon>
        <taxon>Caudata</taxon>
        <taxon>Salamandroidea</taxon>
        <taxon>Salamandridae</taxon>
        <taxon>Pleurodelinae</taxon>
        <taxon>Pleurodeles</taxon>
    </lineage>
</organism>
<feature type="transmembrane region" description="Helical" evidence="12">
    <location>
        <begin position="141"/>
        <end position="165"/>
    </location>
</feature>
<dbReference type="PROSITE" id="PS50262">
    <property type="entry name" value="G_PROTEIN_RECEP_F1_2"/>
    <property type="match status" value="1"/>
</dbReference>
<evidence type="ECO:0000256" key="3">
    <source>
        <dbReference type="ARBA" id="ARBA00022692"/>
    </source>
</evidence>
<dbReference type="InterPro" id="IPR000276">
    <property type="entry name" value="GPCR_Rhodpsn"/>
</dbReference>
<comment type="subcellular location">
    <subcellularLocation>
        <location evidence="1">Cell membrane</location>
        <topology evidence="1">Multi-pass membrane protein</topology>
    </subcellularLocation>
</comment>
<evidence type="ECO:0000256" key="6">
    <source>
        <dbReference type="ARBA" id="ARBA00023136"/>
    </source>
</evidence>
<dbReference type="GO" id="GO:0005886">
    <property type="term" value="C:plasma membrane"/>
    <property type="evidence" value="ECO:0007669"/>
    <property type="project" value="UniProtKB-SubCell"/>
</dbReference>
<gene>
    <name evidence="14" type="ORF">NDU88_001402</name>
</gene>
<keyword evidence="6 12" id="KW-0472">Membrane</keyword>
<evidence type="ECO:0000256" key="10">
    <source>
        <dbReference type="ARBA" id="ARBA00023224"/>
    </source>
</evidence>
<evidence type="ECO:0000256" key="7">
    <source>
        <dbReference type="ARBA" id="ARBA00023157"/>
    </source>
</evidence>
<dbReference type="PRINTS" id="PR01157">
    <property type="entry name" value="P2YPURNOCPTR"/>
</dbReference>
<evidence type="ECO:0000256" key="11">
    <source>
        <dbReference type="RuleBase" id="RU000688"/>
    </source>
</evidence>
<feature type="transmembrane region" description="Helical" evidence="12">
    <location>
        <begin position="93"/>
        <end position="113"/>
    </location>
</feature>
<dbReference type="Gene3D" id="1.20.1070.10">
    <property type="entry name" value="Rhodopsin 7-helix transmembrane proteins"/>
    <property type="match status" value="1"/>
</dbReference>
<comment type="caution">
    <text evidence="14">The sequence shown here is derived from an EMBL/GenBank/DDBJ whole genome shotgun (WGS) entry which is preliminary data.</text>
</comment>
<comment type="similarity">
    <text evidence="11">Belongs to the G-protein coupled receptor 1 family.</text>
</comment>
<feature type="transmembrane region" description="Helical" evidence="12">
    <location>
        <begin position="12"/>
        <end position="31"/>
    </location>
</feature>
<evidence type="ECO:0000256" key="2">
    <source>
        <dbReference type="ARBA" id="ARBA00022475"/>
    </source>
</evidence>
<dbReference type="InterPro" id="IPR017452">
    <property type="entry name" value="GPCR_Rhodpsn_7TM"/>
</dbReference>
<dbReference type="EMBL" id="JANPWB010000015">
    <property type="protein sequence ID" value="KAJ1088244.1"/>
    <property type="molecule type" value="Genomic_DNA"/>
</dbReference>
<keyword evidence="10 11" id="KW-0807">Transducer</keyword>
<keyword evidence="5 11" id="KW-0297">G-protein coupled receptor</keyword>
<feature type="transmembrane region" description="Helical" evidence="12">
    <location>
        <begin position="186"/>
        <end position="206"/>
    </location>
</feature>
<feature type="transmembrane region" description="Helical" evidence="12">
    <location>
        <begin position="236"/>
        <end position="254"/>
    </location>
</feature>
<dbReference type="InterPro" id="IPR008109">
    <property type="entry name" value="P2Y13_rcpt"/>
</dbReference>
<dbReference type="AlphaFoldDB" id="A0AAV7LCH9"/>
<keyword evidence="2" id="KW-1003">Cell membrane</keyword>
<dbReference type="PRINTS" id="PR01735">
    <property type="entry name" value="P2Y13PRNCPTR"/>
</dbReference>
<evidence type="ECO:0000256" key="9">
    <source>
        <dbReference type="ARBA" id="ARBA00023180"/>
    </source>
</evidence>
<dbReference type="GO" id="GO:0045028">
    <property type="term" value="F:G protein-coupled purinergic nucleotide receptor activity"/>
    <property type="evidence" value="ECO:0007669"/>
    <property type="project" value="InterPro"/>
</dbReference>
<name>A0AAV7LCH9_PLEWA</name>
<feature type="domain" description="G-protein coupled receptors family 1 profile" evidence="13">
    <location>
        <begin position="1"/>
        <end position="250"/>
    </location>
</feature>
<proteinExistence type="inferred from homology"/>
<protein>
    <recommendedName>
        <fullName evidence="13">G-protein coupled receptors family 1 profile domain-containing protein</fullName>
    </recommendedName>
</protein>
<evidence type="ECO:0000313" key="15">
    <source>
        <dbReference type="Proteomes" id="UP001066276"/>
    </source>
</evidence>
<dbReference type="PANTHER" id="PTHR24233:SF10">
    <property type="entry name" value="P2Y PURINOCEPTOR 13"/>
    <property type="match status" value="1"/>
</dbReference>
<dbReference type="SUPFAM" id="SSF81321">
    <property type="entry name" value="Family A G protein-coupled receptor-like"/>
    <property type="match status" value="1"/>
</dbReference>
<keyword evidence="15" id="KW-1185">Reference proteome</keyword>
<keyword evidence="3 11" id="KW-0812">Transmembrane</keyword>
<keyword evidence="7" id="KW-1015">Disulfide bond</keyword>
<dbReference type="FunFam" id="1.20.1070.10:FF:000049">
    <property type="entry name" value="G-protein coupled receptor 87"/>
    <property type="match status" value="1"/>
</dbReference>
<dbReference type="PROSITE" id="PS00237">
    <property type="entry name" value="G_PROTEIN_RECEP_F1_1"/>
    <property type="match status" value="1"/>
</dbReference>
<keyword evidence="9" id="KW-0325">Glycoprotein</keyword>
<accession>A0AAV7LCH9</accession>
<evidence type="ECO:0000256" key="8">
    <source>
        <dbReference type="ARBA" id="ARBA00023170"/>
    </source>
</evidence>
<feature type="transmembrane region" description="Helical" evidence="12">
    <location>
        <begin position="51"/>
        <end position="72"/>
    </location>
</feature>
<evidence type="ECO:0000313" key="14">
    <source>
        <dbReference type="EMBL" id="KAJ1088244.1"/>
    </source>
</evidence>
<evidence type="ECO:0000256" key="12">
    <source>
        <dbReference type="SAM" id="Phobius"/>
    </source>
</evidence>
<evidence type="ECO:0000256" key="5">
    <source>
        <dbReference type="ARBA" id="ARBA00023040"/>
    </source>
</evidence>
<keyword evidence="8 11" id="KW-0675">Receptor</keyword>
<evidence type="ECO:0000256" key="1">
    <source>
        <dbReference type="ARBA" id="ARBA00004651"/>
    </source>
</evidence>
<evidence type="ECO:0000259" key="13">
    <source>
        <dbReference type="PROSITE" id="PS50262"/>
    </source>
</evidence>
<dbReference type="PRINTS" id="PR00237">
    <property type="entry name" value="GPCRRHODOPSN"/>
</dbReference>
<reference evidence="14" key="1">
    <citation type="journal article" date="2022" name="bioRxiv">
        <title>Sequencing and chromosome-scale assembly of the giantPleurodeles waltlgenome.</title>
        <authorList>
            <person name="Brown T."/>
            <person name="Elewa A."/>
            <person name="Iarovenko S."/>
            <person name="Subramanian E."/>
            <person name="Araus A.J."/>
            <person name="Petzold A."/>
            <person name="Susuki M."/>
            <person name="Suzuki K.-i.T."/>
            <person name="Hayashi T."/>
            <person name="Toyoda A."/>
            <person name="Oliveira C."/>
            <person name="Osipova E."/>
            <person name="Leigh N.D."/>
            <person name="Simon A."/>
            <person name="Yun M.H."/>
        </authorList>
    </citation>
    <scope>NUCLEOTIDE SEQUENCE</scope>
    <source>
        <strain evidence="14">20211129_DDA</strain>
        <tissue evidence="14">Liver</tissue>
    </source>
</reference>
<keyword evidence="4 12" id="KW-1133">Transmembrane helix</keyword>
<dbReference type="Pfam" id="PF00001">
    <property type="entry name" value="7tm_1"/>
    <property type="match status" value="1"/>
</dbReference>
<evidence type="ECO:0000256" key="4">
    <source>
        <dbReference type="ARBA" id="ARBA00022989"/>
    </source>
</evidence>
<dbReference type="PANTHER" id="PTHR24233">
    <property type="entry name" value="P2Y PURINOCEPTOR-RELATED G-PROTEIN COUPLED RECEPTOR"/>
    <property type="match status" value="1"/>
</dbReference>
<dbReference type="Proteomes" id="UP001066276">
    <property type="component" value="Chromosome 11"/>
</dbReference>